<evidence type="ECO:0000256" key="1">
    <source>
        <dbReference type="SAM" id="MobiDB-lite"/>
    </source>
</evidence>
<evidence type="ECO:0000313" key="3">
    <source>
        <dbReference type="EMBL" id="SPD30928.1"/>
    </source>
</evidence>
<name>A0A2N9J2A4_FAGSY</name>
<feature type="region of interest" description="Disordered" evidence="1">
    <location>
        <begin position="1"/>
        <end position="58"/>
    </location>
</feature>
<dbReference type="PANTHER" id="PTHR46033">
    <property type="entry name" value="PROTEIN MAIN-LIKE 2"/>
    <property type="match status" value="1"/>
</dbReference>
<reference evidence="3" key="1">
    <citation type="submission" date="2018-02" db="EMBL/GenBank/DDBJ databases">
        <authorList>
            <person name="Cohen D.B."/>
            <person name="Kent A.D."/>
        </authorList>
    </citation>
    <scope>NUCLEOTIDE SEQUENCE</scope>
</reference>
<feature type="compositionally biased region" description="Low complexity" evidence="1">
    <location>
        <begin position="1"/>
        <end position="18"/>
    </location>
</feature>
<dbReference type="PANTHER" id="PTHR46033:SF80">
    <property type="entry name" value="PROTEIN MAIN-LIKE 2-LIKE"/>
    <property type="match status" value="1"/>
</dbReference>
<feature type="region of interest" description="Disordered" evidence="1">
    <location>
        <begin position="433"/>
        <end position="538"/>
    </location>
</feature>
<sequence length="1015" mass="109534">MASSSRRSTRGRGAFFSGERGPAVADEAAAPKGSEDNSDSSGSGLGSPEPLGDILGRPTIDPWYRSGKRFPSVPASLQPPPSDWEAADWADWIDSELVDREFCDRLEQAGVLRSILILKSSNMFRDTEALQQTIGCCQYWVIKTQQNSKLSPKELRIEAALADYIGQKNIALGTQAARFTPWMDHFNKVEDASIRRATFVAYWLSKCIFGEHPAYSIKPLYFPLVVKIAVGARFPLAPLLLGQLYTQLDLLHAEELVGESCHIVATAFNSSIMHTILWEHALEYITKGSKFYDHSLIPFLDSESKVCWRPYGVTHRGFSYESVMSGFRNVEAQDYTLIVGDFTAYSAHRVRRQFEFDQEIPAVMGIAAGEIPTINPFLRIRAFAYWSGVTPRVIVPNGNKVGVYTAGMVNYWRELMAAMMEFRNSGRGDISHLLQSYTSPDHPHIPAPGKVASSRGRRMASAGTSVAKGKQSRKSKKRKAPSKDSPAQTSKKKKTSATRGSKEVLVLKTAVQNPSPAGESTAQGVSAPASKKPMRKTRAGKRTFVPLAFPSAPTSIAARVAASKSTRGIVYFEKRQRADTLSRIPIVIPNDLNTSSSSSSDRSDPSGAAAEGIRGEDVEVNAAEVVSDAENVAAKVSSADESNASSTSSGEEDVVAGTSTEEDEVSMDELKAAEETVEEHATVGVVTNVERVVETTPITITSSGGTPQGNPSESGSHVDPSVFDSSPSTCHYGTNTSKSLHGSGGTTPAPVVMATVVHAVVTIQDSEAVPAVVEEVPGGVEVPAHIPDIPEGNNFVESIPIDENLVIDTDFGTGVTHVEHEEVATSEDLIQADVIPGNDVPVVEETFVQDLVDDMSMEDIADTHGSYDAVLAETEDHVAGVQAADVEVTTPVTAHTSPTETGELNGHGLIPICCPPFDEPGLEDITEVHILEWKAVVQEVIEGGFRFSFILDYLRRLAHDIFSRRILAELRAAEARVAALRDALNIVAPNPWDLASAKRVSAESHAESAFHGLLA</sequence>
<feature type="compositionally biased region" description="Low complexity" evidence="1">
    <location>
        <begin position="637"/>
        <end position="649"/>
    </location>
</feature>
<feature type="compositionally biased region" description="Acidic residues" evidence="1">
    <location>
        <begin position="650"/>
        <end position="667"/>
    </location>
</feature>
<feature type="compositionally biased region" description="Polar residues" evidence="1">
    <location>
        <begin position="510"/>
        <end position="524"/>
    </location>
</feature>
<dbReference type="GO" id="GO:0010073">
    <property type="term" value="P:meristem maintenance"/>
    <property type="evidence" value="ECO:0007669"/>
    <property type="project" value="InterPro"/>
</dbReference>
<accession>A0A2N9J2A4</accession>
<organism evidence="3">
    <name type="scientific">Fagus sylvatica</name>
    <name type="common">Beechnut</name>
    <dbReference type="NCBI Taxonomy" id="28930"/>
    <lineage>
        <taxon>Eukaryota</taxon>
        <taxon>Viridiplantae</taxon>
        <taxon>Streptophyta</taxon>
        <taxon>Embryophyta</taxon>
        <taxon>Tracheophyta</taxon>
        <taxon>Spermatophyta</taxon>
        <taxon>Magnoliopsida</taxon>
        <taxon>eudicotyledons</taxon>
        <taxon>Gunneridae</taxon>
        <taxon>Pentapetalae</taxon>
        <taxon>rosids</taxon>
        <taxon>fabids</taxon>
        <taxon>Fagales</taxon>
        <taxon>Fagaceae</taxon>
        <taxon>Fagus</taxon>
    </lineage>
</organism>
<dbReference type="EMBL" id="OIVN01006338">
    <property type="protein sequence ID" value="SPD30928.1"/>
    <property type="molecule type" value="Genomic_DNA"/>
</dbReference>
<feature type="compositionally biased region" description="Low complexity" evidence="1">
    <location>
        <begin position="696"/>
        <end position="705"/>
    </location>
</feature>
<dbReference type="InterPro" id="IPR044824">
    <property type="entry name" value="MAIN-like"/>
</dbReference>
<dbReference type="Pfam" id="PF10536">
    <property type="entry name" value="PMD"/>
    <property type="match status" value="1"/>
</dbReference>
<proteinExistence type="predicted"/>
<dbReference type="InterPro" id="IPR019557">
    <property type="entry name" value="AminoTfrase-like_pln_mobile"/>
</dbReference>
<protein>
    <recommendedName>
        <fullName evidence="2">Aminotransferase-like plant mobile domain-containing protein</fullName>
    </recommendedName>
</protein>
<feature type="region of interest" description="Disordered" evidence="1">
    <location>
        <begin position="589"/>
        <end position="616"/>
    </location>
</feature>
<feature type="compositionally biased region" description="Basic residues" evidence="1">
    <location>
        <begin position="470"/>
        <end position="480"/>
    </location>
</feature>
<feature type="compositionally biased region" description="Low complexity" evidence="1">
    <location>
        <begin position="39"/>
        <end position="52"/>
    </location>
</feature>
<feature type="region of interest" description="Disordered" evidence="1">
    <location>
        <begin position="696"/>
        <end position="745"/>
    </location>
</feature>
<feature type="domain" description="Aminotransferase-like plant mobile" evidence="2">
    <location>
        <begin position="177"/>
        <end position="364"/>
    </location>
</feature>
<feature type="compositionally biased region" description="Polar residues" evidence="1">
    <location>
        <begin position="723"/>
        <end position="740"/>
    </location>
</feature>
<evidence type="ECO:0000259" key="2">
    <source>
        <dbReference type="Pfam" id="PF10536"/>
    </source>
</evidence>
<gene>
    <name evidence="3" type="ORF">FSB_LOCUS58810</name>
</gene>
<dbReference type="AlphaFoldDB" id="A0A2N9J2A4"/>
<feature type="region of interest" description="Disordered" evidence="1">
    <location>
        <begin position="633"/>
        <end position="669"/>
    </location>
</feature>